<dbReference type="Gene3D" id="3.40.630.30">
    <property type="match status" value="1"/>
</dbReference>
<reference evidence="2 3" key="1">
    <citation type="submission" date="2020-08" db="EMBL/GenBank/DDBJ databases">
        <title>Sequencing the genomes of 1000 actinobacteria strains.</title>
        <authorList>
            <person name="Klenk H.-P."/>
        </authorList>
    </citation>
    <scope>NUCLEOTIDE SEQUENCE [LARGE SCALE GENOMIC DNA]</scope>
    <source>
        <strain evidence="2 3">DSM 45784</strain>
    </source>
</reference>
<dbReference type="Pfam" id="PF13480">
    <property type="entry name" value="Acetyltransf_6"/>
    <property type="match status" value="1"/>
</dbReference>
<dbReference type="InterPro" id="IPR016181">
    <property type="entry name" value="Acyl_CoA_acyltransferase"/>
</dbReference>
<evidence type="ECO:0000259" key="1">
    <source>
        <dbReference type="Pfam" id="PF13480"/>
    </source>
</evidence>
<comment type="caution">
    <text evidence="2">The sequence shown here is derived from an EMBL/GenBank/DDBJ whole genome shotgun (WGS) entry which is preliminary data.</text>
</comment>
<evidence type="ECO:0000313" key="3">
    <source>
        <dbReference type="Proteomes" id="UP000542210"/>
    </source>
</evidence>
<name>A0A7W7DA89_9ACTN</name>
<gene>
    <name evidence="2" type="ORF">BJ982_004388</name>
</gene>
<evidence type="ECO:0000313" key="2">
    <source>
        <dbReference type="EMBL" id="MBB4702844.1"/>
    </source>
</evidence>
<sequence>MKLLTFDDLAGHEDWQRLWAADPLQHANYTVTGLAAGSRHYTRLYYLPAEHDVSRYRASAEVFLPRHALVMGPDGPVAGTPVTVEVLDGRTRLSAYGRPLYLVQDPAAPPRARKRAAELIYRHLQEVAAAHDAERWHLRDHLTDGAISPLTEVVLRNGGVSRHHLTQMVDLTLPEEERRAELRKNFQRILRKPPARLDLAVVTGAEVTPDDLEQFARLQLAFYGKGMRSQESWDAIRASVLADEAFLVIGRRDGRVVTIAYFAVSPGYCLYVSGVNERGGAGDGLSHHVLWRAMRHAERLGCRYFELGEVLHPGDHPDLDEKFLSIGHFKAGFSNMTVLRLDVFSAPLGRG</sequence>
<dbReference type="RefSeq" id="WP_184882876.1">
    <property type="nucleotide sequence ID" value="NZ_BOOV01000005.1"/>
</dbReference>
<organism evidence="2 3">
    <name type="scientific">Sphaerisporangium siamense</name>
    <dbReference type="NCBI Taxonomy" id="795645"/>
    <lineage>
        <taxon>Bacteria</taxon>
        <taxon>Bacillati</taxon>
        <taxon>Actinomycetota</taxon>
        <taxon>Actinomycetes</taxon>
        <taxon>Streptosporangiales</taxon>
        <taxon>Streptosporangiaceae</taxon>
        <taxon>Sphaerisporangium</taxon>
    </lineage>
</organism>
<proteinExistence type="predicted"/>
<feature type="domain" description="BioF2-like acetyltransferase" evidence="1">
    <location>
        <begin position="178"/>
        <end position="309"/>
    </location>
</feature>
<dbReference type="EMBL" id="JACHND010000001">
    <property type="protein sequence ID" value="MBB4702844.1"/>
    <property type="molecule type" value="Genomic_DNA"/>
</dbReference>
<dbReference type="AlphaFoldDB" id="A0A7W7DA89"/>
<protein>
    <recommendedName>
        <fullName evidence="1">BioF2-like acetyltransferase domain-containing protein</fullName>
    </recommendedName>
</protein>
<keyword evidence="3" id="KW-1185">Reference proteome</keyword>
<accession>A0A7W7DA89</accession>
<dbReference type="Proteomes" id="UP000542210">
    <property type="component" value="Unassembled WGS sequence"/>
</dbReference>
<dbReference type="SUPFAM" id="SSF55729">
    <property type="entry name" value="Acyl-CoA N-acyltransferases (Nat)"/>
    <property type="match status" value="1"/>
</dbReference>
<dbReference type="InterPro" id="IPR038740">
    <property type="entry name" value="BioF2-like_GNAT_dom"/>
</dbReference>